<protein>
    <submittedName>
        <fullName evidence="1">DUF3089 domain-containing protein</fullName>
    </submittedName>
</protein>
<sequence>MVICAVLLVFGAGCITFPQSSAGGPVAEYPNVVGTPSDYGNSDNWMHLPDAVVYPVDVIYLYPTAYSDANGTRVSEITDAGMRTAAREIYLGQATAFETTGNLFAPYYRQLNGALFSTMTNADILAGGWNEPRTDVYAALDYYFVHYNSGRPYILAGHSQGSNMINIVLDEYMELHPEYYERMIAAYQIGCSLTTDFLMENPHVRAAAGADDLGVVVSWNTEGPGNLYAESLVVDKNAVSINPLNWRTDEMYAGVSENPGSLVEDADGGLSIGAGIADARVNLTRGSVICTSVDPAVYAIPAVDVFGPESYHGYDYGFYFVSLRENAELRASHWLESR</sequence>
<keyword evidence="2" id="KW-1185">Reference proteome</keyword>
<evidence type="ECO:0000313" key="1">
    <source>
        <dbReference type="EMBL" id="MCZ0859730.1"/>
    </source>
</evidence>
<proteinExistence type="predicted"/>
<dbReference type="SUPFAM" id="SSF53474">
    <property type="entry name" value="alpha/beta-Hydrolases"/>
    <property type="match status" value="1"/>
</dbReference>
<dbReference type="Proteomes" id="UP001141422">
    <property type="component" value="Unassembled WGS sequence"/>
</dbReference>
<dbReference type="InterPro" id="IPR021440">
    <property type="entry name" value="DUF3089"/>
</dbReference>
<evidence type="ECO:0000313" key="2">
    <source>
        <dbReference type="Proteomes" id="UP001141422"/>
    </source>
</evidence>
<organism evidence="1 2">
    <name type="scientific">Methanocorpusculum petauri</name>
    <dbReference type="NCBI Taxonomy" id="3002863"/>
    <lineage>
        <taxon>Archaea</taxon>
        <taxon>Methanobacteriati</taxon>
        <taxon>Methanobacteriota</taxon>
        <taxon>Stenosarchaea group</taxon>
        <taxon>Methanomicrobia</taxon>
        <taxon>Methanomicrobiales</taxon>
        <taxon>Methanocorpusculaceae</taxon>
        <taxon>Methanocorpusculum</taxon>
    </lineage>
</organism>
<dbReference type="RefSeq" id="WP_268923952.1">
    <property type="nucleotide sequence ID" value="NZ_JAPTGB010000001.1"/>
</dbReference>
<dbReference type="InterPro" id="IPR029058">
    <property type="entry name" value="AB_hydrolase_fold"/>
</dbReference>
<dbReference type="Pfam" id="PF11288">
    <property type="entry name" value="DUF3089"/>
    <property type="match status" value="1"/>
</dbReference>
<gene>
    <name evidence="1" type="ORF">O0S10_00640</name>
</gene>
<dbReference type="EMBL" id="JAPTGB010000001">
    <property type="protein sequence ID" value="MCZ0859730.1"/>
    <property type="molecule type" value="Genomic_DNA"/>
</dbReference>
<reference evidence="1" key="1">
    <citation type="submission" date="2022-12" db="EMBL/GenBank/DDBJ databases">
        <title>Isolation and characterisation of novel Methanocorpusculum spp. from native Australian herbivores indicates the genus is ancestrally host-associated.</title>
        <authorList>
            <person name="Volmer J.G."/>
            <person name="Soo R.M."/>
            <person name="Evans P.N."/>
            <person name="Hoedt E.C."/>
            <person name="Astorga Alsina A.L."/>
            <person name="Woodcroft B.J."/>
            <person name="Tyson G.W."/>
            <person name="Hugenholtz P."/>
            <person name="Morrison M."/>
        </authorList>
    </citation>
    <scope>NUCLEOTIDE SEQUENCE</scope>
    <source>
        <strain evidence="1">MG</strain>
    </source>
</reference>
<accession>A0ABT4IDB3</accession>
<name>A0ABT4IDB3_9EURY</name>
<comment type="caution">
    <text evidence="1">The sequence shown here is derived from an EMBL/GenBank/DDBJ whole genome shotgun (WGS) entry which is preliminary data.</text>
</comment>